<dbReference type="InterPro" id="IPR029058">
    <property type="entry name" value="AB_hydrolase_fold"/>
</dbReference>
<dbReference type="SUPFAM" id="SSF53474">
    <property type="entry name" value="alpha/beta-Hydrolases"/>
    <property type="match status" value="1"/>
</dbReference>
<dbReference type="Pfam" id="PF00135">
    <property type="entry name" value="COesterase"/>
    <property type="match status" value="1"/>
</dbReference>
<reference evidence="3 4" key="1">
    <citation type="journal article" date="2011" name="Nature">
        <title>A high-resolution map of human evolutionary constraint using 29 mammals.</title>
        <authorList>
            <person name="Lindblad-Toh K."/>
            <person name="Garber M."/>
            <person name="Zuk O."/>
            <person name="Lin M.F."/>
            <person name="Parker B.J."/>
            <person name="Washietl S."/>
            <person name="Kheradpour P."/>
            <person name="Ernst J."/>
            <person name="Jordan G."/>
            <person name="Mauceli E."/>
            <person name="Ward L.D."/>
            <person name="Lowe C.B."/>
            <person name="Holloway A.K."/>
            <person name="Clamp M."/>
            <person name="Gnerre S."/>
            <person name="Alfoldi J."/>
            <person name="Beal K."/>
            <person name="Chang J."/>
            <person name="Clawson H."/>
            <person name="Cuff J."/>
            <person name="Di Palma F."/>
            <person name="Fitzgerald S."/>
            <person name="Flicek P."/>
            <person name="Guttman M."/>
            <person name="Hubisz M.J."/>
            <person name="Jaffe D.B."/>
            <person name="Jungreis I."/>
            <person name="Kent W.J."/>
            <person name="Kostka D."/>
            <person name="Lara M."/>
            <person name="Martins A.L."/>
            <person name="Massingham T."/>
            <person name="Moltke I."/>
            <person name="Raney B.J."/>
            <person name="Rasmussen M.D."/>
            <person name="Robinson J."/>
            <person name="Stark A."/>
            <person name="Vilella A.J."/>
            <person name="Wen J."/>
            <person name="Xie X."/>
            <person name="Zody M.C."/>
            <person name="Baldwin J."/>
            <person name="Bloom T."/>
            <person name="Chin C.W."/>
            <person name="Heiman D."/>
            <person name="Nicol R."/>
            <person name="Nusbaum C."/>
            <person name="Young S."/>
            <person name="Wilkinson J."/>
            <person name="Worley K.C."/>
            <person name="Kovar C.L."/>
            <person name="Muzny D.M."/>
            <person name="Gibbs R.A."/>
            <person name="Cree A."/>
            <person name="Dihn H.H."/>
            <person name="Fowler G."/>
            <person name="Jhangiani S."/>
            <person name="Joshi V."/>
            <person name="Lee S."/>
            <person name="Lewis L.R."/>
            <person name="Nazareth L.V."/>
            <person name="Okwuonu G."/>
            <person name="Santibanez J."/>
            <person name="Warren W.C."/>
            <person name="Mardis E.R."/>
            <person name="Weinstock G.M."/>
            <person name="Wilson R.K."/>
            <person name="Delehaunty K."/>
            <person name="Dooling D."/>
            <person name="Fronik C."/>
            <person name="Fulton L."/>
            <person name="Fulton B."/>
            <person name="Graves T."/>
            <person name="Minx P."/>
            <person name="Sodergren E."/>
            <person name="Birney E."/>
            <person name="Margulies E.H."/>
            <person name="Herrero J."/>
            <person name="Green E.D."/>
            <person name="Haussler D."/>
            <person name="Siepel A."/>
            <person name="Goldman N."/>
            <person name="Pollard K.S."/>
            <person name="Pedersen J.S."/>
            <person name="Lander E.S."/>
            <person name="Kellis M."/>
        </authorList>
    </citation>
    <scope>NUCLEOTIDE SEQUENCE [LARGE SCALE GENOMIC DNA]</scope>
    <source>
        <strain evidence="3 4">Thorbecke inbred</strain>
    </source>
</reference>
<dbReference type="EMBL" id="AAGW02053044">
    <property type="status" value="NOT_ANNOTATED_CDS"/>
    <property type="molecule type" value="Genomic_DNA"/>
</dbReference>
<dbReference type="InterPro" id="IPR002018">
    <property type="entry name" value="CarbesteraseB"/>
</dbReference>
<reference evidence="3" key="2">
    <citation type="submission" date="2025-08" db="UniProtKB">
        <authorList>
            <consortium name="Ensembl"/>
        </authorList>
    </citation>
    <scope>IDENTIFICATION</scope>
    <source>
        <strain evidence="3">Thorbecke</strain>
    </source>
</reference>
<dbReference type="InParanoid" id="A0A5F9CBC5"/>
<protein>
    <recommendedName>
        <fullName evidence="2">Carboxylesterase type B domain-containing protein</fullName>
    </recommendedName>
</protein>
<dbReference type="STRING" id="9986.ENSOCUP00000031035"/>
<dbReference type="PANTHER" id="PTHR11559">
    <property type="entry name" value="CARBOXYLESTERASE"/>
    <property type="match status" value="1"/>
</dbReference>
<organism evidence="3 4">
    <name type="scientific">Oryctolagus cuniculus</name>
    <name type="common">Rabbit</name>
    <dbReference type="NCBI Taxonomy" id="9986"/>
    <lineage>
        <taxon>Eukaryota</taxon>
        <taxon>Metazoa</taxon>
        <taxon>Chordata</taxon>
        <taxon>Craniata</taxon>
        <taxon>Vertebrata</taxon>
        <taxon>Euteleostomi</taxon>
        <taxon>Mammalia</taxon>
        <taxon>Eutheria</taxon>
        <taxon>Euarchontoglires</taxon>
        <taxon>Glires</taxon>
        <taxon>Lagomorpha</taxon>
        <taxon>Leporidae</taxon>
        <taxon>Oryctolagus</taxon>
    </lineage>
</organism>
<dbReference type="Proteomes" id="UP000001811">
    <property type="component" value="Chromosome 5"/>
</dbReference>
<dbReference type="GeneTree" id="ENSGT00940000164375"/>
<dbReference type="Ensembl" id="ENSOCUT00000053085.1">
    <property type="protein sequence ID" value="ENSOCUP00000031035.1"/>
    <property type="gene ID" value="ENSOCUG00000024631.2"/>
</dbReference>
<dbReference type="Gene3D" id="3.40.50.1820">
    <property type="entry name" value="alpha/beta hydrolase"/>
    <property type="match status" value="1"/>
</dbReference>
<dbReference type="Bgee" id="ENSOCUG00000024631">
    <property type="expression patterns" value="Expressed in liver and 7 other cell types or tissues"/>
</dbReference>
<reference evidence="3" key="3">
    <citation type="submission" date="2025-09" db="UniProtKB">
        <authorList>
            <consortium name="Ensembl"/>
        </authorList>
    </citation>
    <scope>IDENTIFICATION</scope>
    <source>
        <strain evidence="3">Thorbecke</strain>
    </source>
</reference>
<dbReference type="InterPro" id="IPR050309">
    <property type="entry name" value="Type-B_Carboxylest/Lipase"/>
</dbReference>
<dbReference type="AlphaFoldDB" id="A0A5F9CBC5"/>
<evidence type="ECO:0000256" key="1">
    <source>
        <dbReference type="ARBA" id="ARBA00005964"/>
    </source>
</evidence>
<evidence type="ECO:0000259" key="2">
    <source>
        <dbReference type="Pfam" id="PF00135"/>
    </source>
</evidence>
<sequence length="268" mass="31060">MIHLWSRQHHKIPTTNTFSLTRVTPQAFMLIPGVVDGVFLPRHPEELLASADFQPVPSIIGVNNDEYGWVILKVSAHIELLPSLLPLPLGQMLPPALGDLLMDEYMGSNEDPKTLMAQFQEMMADAMFVMPALRVAHFQRSHAPVYFYEFQHRPSFTKDLRPPHEKADHGDELLFVFRSLYFVPLTEEEELLSRRVMKYWANFARNGNPNGEGLLHWPMFDQDERYLQLNVQPAVGQALKARRLQFWTHTLPQRVQELRDAEQKHTEL</sequence>
<proteinExistence type="inferred from homology"/>
<comment type="similarity">
    <text evidence="1">Belongs to the type-B carboxylesterase/lipase family.</text>
</comment>
<dbReference type="SMR" id="A0A5F9CBC5"/>
<evidence type="ECO:0000313" key="4">
    <source>
        <dbReference type="Proteomes" id="UP000001811"/>
    </source>
</evidence>
<name>A0A5F9CBC5_RABIT</name>
<keyword evidence="4" id="KW-1185">Reference proteome</keyword>
<feature type="domain" description="Carboxylesterase type B" evidence="2">
    <location>
        <begin position="12"/>
        <end position="247"/>
    </location>
</feature>
<evidence type="ECO:0000313" key="3">
    <source>
        <dbReference type="Ensembl" id="ENSOCUP00000031035.1"/>
    </source>
</evidence>
<accession>A0A5F9CBC5</accession>